<comment type="similarity">
    <text evidence="1">Belongs to the MDM20/NAA25 family.</text>
</comment>
<dbReference type="PANTHER" id="PTHR22767">
    <property type="entry name" value="N-TERMINAL ACETYLTRANSFERASE-RELATED"/>
    <property type="match status" value="1"/>
</dbReference>
<dbReference type="EMBL" id="MU253751">
    <property type="protein sequence ID" value="KAG9248309.1"/>
    <property type="molecule type" value="Genomic_DNA"/>
</dbReference>
<evidence type="ECO:0000313" key="3">
    <source>
        <dbReference type="Proteomes" id="UP000887226"/>
    </source>
</evidence>
<dbReference type="PANTHER" id="PTHR22767:SF3">
    <property type="entry name" value="N-ALPHA-ACETYLTRANSFERASE 25, NATB AUXILIARY SUBUNIT"/>
    <property type="match status" value="1"/>
</dbReference>
<keyword evidence="3" id="KW-1185">Reference proteome</keyword>
<sequence>MSVQDFPIRDQQDVPIWSAIEVKNYKQAIKAVDKRIKKKSSEYLEALKIYIQSRDFAPATEKGHVVVYIEKLRSRAPAFTDYDAIELLDEAFDAVMPNSPDEWANVIGDLRLQRVLAKPKEDEVSKQFFRVCIYKGDLDHAEKIATALQKAYPDKHAYHFWSIATKYLYSLNLKYSEEDRTRWGRLAFAFIGKMAANTQKASSEGKLLPVRSIHTPQELLLLHAITEKYGSVENRLQYLEDPSLGAESKVAKGEWQLWRWKMELLTSSRQWKVLCETSRSLLGRARTKDNAGKLSEARYSDWVVWEGFMRSVKELSQDSISSDEIGPLRRVFYKEVAAHLDPSSGIDKSWRRNASLAKLRFSTGDVSSFVDLAITAQSEVDDTISGILQYLEAYGDATTAYGDLRPTIEALSRSQRAALLSKVIDSRAPAKVNKSTAITKLVNSYKLSYLITSAIPEHESHTLPTYQPHQEVTCDICSKPMAAFCTCCLMELAQAMTKAYTAAIKDNPDVAKELLTTDRHPADDLAILSAMCLIKAAVASDGPRPKIPQIVLATILLEYAWSLSKSNFQILLLLIKLYSCLGCASLAIAAYQRLKSKQIQKDTLSFTLFHRISDLHPHHFAHRPQDYPSGKMMEPMENIVEQQRYYKKANKEMTKNIYGCFQEGSYNSAVQITEAYSILNRSFASIFSVVESGRILRLLLPSKTLTPVICGYDGLTPNAEFHSTTISDTNDYDVFPNFESTRSPRFVSLFDFLVPETSKFQVHASLLSEKLAMLITSEYVSTAQEIGSLIAAFEQLPKENEGGFKNMSFSERITFECSEAMAYTISDLDAQSKTAVYSYGSRLCEKLQQMIEAITTIGEAPPTCQPDLQLLYMGYDLGNVILKLVRYINSRNLKTKKPEYEELATQLIQAVMKKSTAIKKKLDEGGLIDWIVDSLAGSAESTESQALNNAIGDLIDDNFREIWAGEVVESWKDSVEGFSYFKSP</sequence>
<dbReference type="Pfam" id="PF09797">
    <property type="entry name" value="NatB_MDM20"/>
    <property type="match status" value="1"/>
</dbReference>
<dbReference type="AlphaFoldDB" id="A0A9P8CIE4"/>
<organism evidence="2 3">
    <name type="scientific">Calycina marina</name>
    <dbReference type="NCBI Taxonomy" id="1763456"/>
    <lineage>
        <taxon>Eukaryota</taxon>
        <taxon>Fungi</taxon>
        <taxon>Dikarya</taxon>
        <taxon>Ascomycota</taxon>
        <taxon>Pezizomycotina</taxon>
        <taxon>Leotiomycetes</taxon>
        <taxon>Helotiales</taxon>
        <taxon>Pezizellaceae</taxon>
        <taxon>Calycina</taxon>
    </lineage>
</organism>
<evidence type="ECO:0000256" key="1">
    <source>
        <dbReference type="ARBA" id="ARBA00006298"/>
    </source>
</evidence>
<name>A0A9P8CIE4_9HELO</name>
<dbReference type="Proteomes" id="UP000887226">
    <property type="component" value="Unassembled WGS sequence"/>
</dbReference>
<protein>
    <submittedName>
        <fullName evidence="2">N-acetyltransferase B complex non catalytic subunit-domain-containing protein</fullName>
    </submittedName>
</protein>
<reference evidence="2" key="1">
    <citation type="journal article" date="2021" name="IMA Fungus">
        <title>Genomic characterization of three marine fungi, including Emericellopsis atlantica sp. nov. with signatures of a generalist lifestyle and marine biomass degradation.</title>
        <authorList>
            <person name="Hagestad O.C."/>
            <person name="Hou L."/>
            <person name="Andersen J.H."/>
            <person name="Hansen E.H."/>
            <person name="Altermark B."/>
            <person name="Li C."/>
            <person name="Kuhnert E."/>
            <person name="Cox R.J."/>
            <person name="Crous P.W."/>
            <person name="Spatafora J.W."/>
            <person name="Lail K."/>
            <person name="Amirebrahimi M."/>
            <person name="Lipzen A."/>
            <person name="Pangilinan J."/>
            <person name="Andreopoulos W."/>
            <person name="Hayes R.D."/>
            <person name="Ng V."/>
            <person name="Grigoriev I.V."/>
            <person name="Jackson S.A."/>
            <person name="Sutton T.D.S."/>
            <person name="Dobson A.D.W."/>
            <person name="Rama T."/>
        </authorList>
    </citation>
    <scope>NUCLEOTIDE SEQUENCE</scope>
    <source>
        <strain evidence="2">TRa3180A</strain>
    </source>
</reference>
<evidence type="ECO:0000313" key="2">
    <source>
        <dbReference type="EMBL" id="KAG9248309.1"/>
    </source>
</evidence>
<dbReference type="OrthoDB" id="1874341at2759"/>
<gene>
    <name evidence="2" type="ORF">BJ878DRAFT_488636</name>
</gene>
<dbReference type="InterPro" id="IPR019183">
    <property type="entry name" value="NAA25_NatB_aux_su"/>
</dbReference>
<comment type="caution">
    <text evidence="2">The sequence shown here is derived from an EMBL/GenBank/DDBJ whole genome shotgun (WGS) entry which is preliminary data.</text>
</comment>
<dbReference type="GO" id="GO:0031416">
    <property type="term" value="C:NatB complex"/>
    <property type="evidence" value="ECO:0007669"/>
    <property type="project" value="TreeGrafter"/>
</dbReference>
<accession>A0A9P8CIE4</accession>
<proteinExistence type="inferred from homology"/>